<feature type="transmembrane region" description="Helical" evidence="2">
    <location>
        <begin position="16"/>
        <end position="39"/>
    </location>
</feature>
<comment type="caution">
    <text evidence="3">The sequence shown here is derived from an EMBL/GenBank/DDBJ whole genome shotgun (WGS) entry which is preliminary data.</text>
</comment>
<dbReference type="EMBL" id="JANUCT010000013">
    <property type="protein sequence ID" value="MCS3903914.1"/>
    <property type="molecule type" value="Genomic_DNA"/>
</dbReference>
<organism evidence="3 4">
    <name type="scientific">Methylohalomonas lacus</name>
    <dbReference type="NCBI Taxonomy" id="398773"/>
    <lineage>
        <taxon>Bacteria</taxon>
        <taxon>Pseudomonadati</taxon>
        <taxon>Pseudomonadota</taxon>
        <taxon>Gammaproteobacteria</taxon>
        <taxon>Methylohalomonadales</taxon>
        <taxon>Methylohalomonadaceae</taxon>
        <taxon>Methylohalomonas</taxon>
    </lineage>
</organism>
<evidence type="ECO:0000256" key="2">
    <source>
        <dbReference type="SAM" id="Phobius"/>
    </source>
</evidence>
<dbReference type="InterPro" id="IPR008309">
    <property type="entry name" value="YdbL"/>
</dbReference>
<dbReference type="AlphaFoldDB" id="A0AAE3HMK4"/>
<feature type="region of interest" description="Disordered" evidence="1">
    <location>
        <begin position="54"/>
        <end position="76"/>
    </location>
</feature>
<evidence type="ECO:0000256" key="1">
    <source>
        <dbReference type="SAM" id="MobiDB-lite"/>
    </source>
</evidence>
<sequence>MQSSTESAVLSRSPSIWLIAGLALLSACVTVNVYFPAAAAENAADRFIRGVYGEPAAPESSSDEASPEPQSGLHDTFGQRALTGLLDFVVPAAHAQQPDITISTPGINKLQSAMNARHEKLKPYYESGAVGMDSNGFITLRDESAIPLKDRNNVKKLVADENNDREALYREVASANGHPEWKSDIQAIFAKRWVANAPSGWWYQSAGGDWVQK</sequence>
<gene>
    <name evidence="3" type="ORF">J2T55_001946</name>
</gene>
<accession>A0AAE3HMK4</accession>
<dbReference type="Pfam" id="PF07027">
    <property type="entry name" value="DUF1318"/>
    <property type="match status" value="1"/>
</dbReference>
<name>A0AAE3HMK4_9GAMM</name>
<evidence type="ECO:0000313" key="3">
    <source>
        <dbReference type="EMBL" id="MCS3903914.1"/>
    </source>
</evidence>
<keyword evidence="4" id="KW-1185">Reference proteome</keyword>
<proteinExistence type="predicted"/>
<dbReference type="Proteomes" id="UP001204445">
    <property type="component" value="Unassembled WGS sequence"/>
</dbReference>
<dbReference type="RefSeq" id="WP_259055889.1">
    <property type="nucleotide sequence ID" value="NZ_JANUCT010000013.1"/>
</dbReference>
<keyword evidence="2" id="KW-0472">Membrane</keyword>
<keyword evidence="2" id="KW-0812">Transmembrane</keyword>
<evidence type="ECO:0000313" key="4">
    <source>
        <dbReference type="Proteomes" id="UP001204445"/>
    </source>
</evidence>
<reference evidence="3" key="1">
    <citation type="submission" date="2022-08" db="EMBL/GenBank/DDBJ databases">
        <title>Genomic Encyclopedia of Type Strains, Phase III (KMG-III): the genomes of soil and plant-associated and newly described type strains.</title>
        <authorList>
            <person name="Whitman W."/>
        </authorList>
    </citation>
    <scope>NUCLEOTIDE SEQUENCE</scope>
    <source>
        <strain evidence="3">HMT 1</strain>
    </source>
</reference>
<keyword evidence="2" id="KW-1133">Transmembrane helix</keyword>
<protein>
    <submittedName>
        <fullName evidence="3">Uncharacterized protein YdbL (DUF1318 family)</fullName>
    </submittedName>
</protein>